<feature type="binding site" evidence="3">
    <location>
        <position position="73"/>
    </location>
    <ligand>
        <name>Cu cation</name>
        <dbReference type="ChEBI" id="CHEBI:23378"/>
    </ligand>
</feature>
<protein>
    <submittedName>
        <fullName evidence="7">Protein SCO1/2</fullName>
    </submittedName>
</protein>
<dbReference type="EMBL" id="FMVT01000005">
    <property type="protein sequence ID" value="SCY46366.1"/>
    <property type="molecule type" value="Genomic_DNA"/>
</dbReference>
<keyword evidence="4" id="KW-1015">Disulfide bond</keyword>
<evidence type="ECO:0000259" key="6">
    <source>
        <dbReference type="PROSITE" id="PS51352"/>
    </source>
</evidence>
<feature type="binding site" evidence="3">
    <location>
        <position position="163"/>
    </location>
    <ligand>
        <name>Cu cation</name>
        <dbReference type="ChEBI" id="CHEBI:23378"/>
    </ligand>
</feature>
<dbReference type="GO" id="GO:0046872">
    <property type="term" value="F:metal ion binding"/>
    <property type="evidence" value="ECO:0007669"/>
    <property type="project" value="UniProtKB-KW"/>
</dbReference>
<name>A0A1G5G471_9RHOB</name>
<keyword evidence="5" id="KW-1133">Transmembrane helix</keyword>
<dbReference type="Proteomes" id="UP000199502">
    <property type="component" value="Unassembled WGS sequence"/>
</dbReference>
<dbReference type="PROSITE" id="PS51352">
    <property type="entry name" value="THIOREDOXIN_2"/>
    <property type="match status" value="1"/>
</dbReference>
<dbReference type="PANTHER" id="PTHR12151:SF25">
    <property type="entry name" value="LINALOOL DEHYDRATASE_ISOMERASE DOMAIN-CONTAINING PROTEIN"/>
    <property type="match status" value="1"/>
</dbReference>
<evidence type="ECO:0000256" key="3">
    <source>
        <dbReference type="PIRSR" id="PIRSR603782-1"/>
    </source>
</evidence>
<sequence>MVIDVLKSIRIALWVAVAVALVGLGALLWHADRQEQAAAFKPEFSLPDEAGTIHTAADFRGKHVLVFFGFTNCPDICPTAMAEVAQVMDDLGPEAAEVQPVFISVDPARDRASGLSEYLDAFHPSILGLAGDEAATQAAVGSFKVFGERHDDASAPGGYTMSHSSSLYLLGPRGDWLRQFEYGTPADDITADLKERL</sequence>
<proteinExistence type="inferred from homology"/>
<dbReference type="RefSeq" id="WP_090742197.1">
    <property type="nucleotide sequence ID" value="NZ_FMVT01000005.1"/>
</dbReference>
<keyword evidence="8" id="KW-1185">Reference proteome</keyword>
<dbReference type="AlphaFoldDB" id="A0A1G5G471"/>
<dbReference type="InterPro" id="IPR013766">
    <property type="entry name" value="Thioredoxin_domain"/>
</dbReference>
<dbReference type="CDD" id="cd02968">
    <property type="entry name" value="SCO"/>
    <property type="match status" value="1"/>
</dbReference>
<keyword evidence="5" id="KW-0812">Transmembrane</keyword>
<gene>
    <name evidence="7" type="ORF">SAMN05660710_01600</name>
</gene>
<reference evidence="7 8" key="1">
    <citation type="submission" date="2016-10" db="EMBL/GenBank/DDBJ databases">
        <authorList>
            <person name="de Groot N.N."/>
        </authorList>
    </citation>
    <scope>NUCLEOTIDE SEQUENCE [LARGE SCALE GENOMIC DNA]</scope>
    <source>
        <strain evidence="7 8">CGMCC 1.8925</strain>
    </source>
</reference>
<keyword evidence="2 3" id="KW-0186">Copper</keyword>
<feature type="binding site" evidence="3">
    <location>
        <position position="77"/>
    </location>
    <ligand>
        <name>Cu cation</name>
        <dbReference type="ChEBI" id="CHEBI:23378"/>
    </ligand>
</feature>
<keyword evidence="5" id="KW-0472">Membrane</keyword>
<dbReference type="Pfam" id="PF02630">
    <property type="entry name" value="SCO1-SenC"/>
    <property type="match status" value="1"/>
</dbReference>
<dbReference type="OrthoDB" id="9790194at2"/>
<evidence type="ECO:0000256" key="4">
    <source>
        <dbReference type="PIRSR" id="PIRSR603782-2"/>
    </source>
</evidence>
<dbReference type="SUPFAM" id="SSF52833">
    <property type="entry name" value="Thioredoxin-like"/>
    <property type="match status" value="1"/>
</dbReference>
<feature type="domain" description="Thioredoxin" evidence="6">
    <location>
        <begin position="35"/>
        <end position="197"/>
    </location>
</feature>
<evidence type="ECO:0000256" key="1">
    <source>
        <dbReference type="ARBA" id="ARBA00010996"/>
    </source>
</evidence>
<feature type="transmembrane region" description="Helical" evidence="5">
    <location>
        <begin position="12"/>
        <end position="31"/>
    </location>
</feature>
<evidence type="ECO:0000313" key="8">
    <source>
        <dbReference type="Proteomes" id="UP000199502"/>
    </source>
</evidence>
<evidence type="ECO:0000256" key="2">
    <source>
        <dbReference type="ARBA" id="ARBA00023008"/>
    </source>
</evidence>
<accession>A0A1G5G471</accession>
<dbReference type="Gene3D" id="3.40.30.10">
    <property type="entry name" value="Glutaredoxin"/>
    <property type="match status" value="1"/>
</dbReference>
<comment type="similarity">
    <text evidence="1">Belongs to the SCO1/2 family.</text>
</comment>
<evidence type="ECO:0000313" key="7">
    <source>
        <dbReference type="EMBL" id="SCY46366.1"/>
    </source>
</evidence>
<dbReference type="PANTHER" id="PTHR12151">
    <property type="entry name" value="ELECTRON TRANSPORT PROTIN SCO1/SENC FAMILY MEMBER"/>
    <property type="match status" value="1"/>
</dbReference>
<keyword evidence="3" id="KW-0479">Metal-binding</keyword>
<organism evidence="7 8">
    <name type="scientific">Paracoccus tibetensis</name>
    <dbReference type="NCBI Taxonomy" id="336292"/>
    <lineage>
        <taxon>Bacteria</taxon>
        <taxon>Pseudomonadati</taxon>
        <taxon>Pseudomonadota</taxon>
        <taxon>Alphaproteobacteria</taxon>
        <taxon>Rhodobacterales</taxon>
        <taxon>Paracoccaceae</taxon>
        <taxon>Paracoccus</taxon>
    </lineage>
</organism>
<dbReference type="STRING" id="336292.SAMN05660710_01600"/>
<evidence type="ECO:0000256" key="5">
    <source>
        <dbReference type="SAM" id="Phobius"/>
    </source>
</evidence>
<dbReference type="InterPro" id="IPR036249">
    <property type="entry name" value="Thioredoxin-like_sf"/>
</dbReference>
<feature type="disulfide bond" description="Redox-active" evidence="4">
    <location>
        <begin position="73"/>
        <end position="77"/>
    </location>
</feature>
<dbReference type="InterPro" id="IPR003782">
    <property type="entry name" value="SCO1/SenC"/>
</dbReference>
<dbReference type="FunFam" id="3.40.30.10:FF:000013">
    <property type="entry name" value="Blast:Protein SCO1 homolog, mitochondrial"/>
    <property type="match status" value="1"/>
</dbReference>